<evidence type="ECO:0000256" key="5">
    <source>
        <dbReference type="ARBA" id="ARBA00023015"/>
    </source>
</evidence>
<dbReference type="STRING" id="387005.A0A183HB67"/>
<dbReference type="WBParaSite" id="OFLC_0000472801-mRNA-1">
    <property type="protein sequence ID" value="OFLC_0000472801-mRNA-1"/>
    <property type="gene ID" value="OFLC_0000472801"/>
</dbReference>
<evidence type="ECO:0000313" key="11">
    <source>
        <dbReference type="EMBL" id="VDO40872.1"/>
    </source>
</evidence>
<name>A0A183HB67_9BILA</name>
<dbReference type="AlphaFoldDB" id="A0A183HB67"/>
<evidence type="ECO:0000256" key="1">
    <source>
        <dbReference type="ARBA" id="ARBA00005993"/>
    </source>
</evidence>
<dbReference type="PRINTS" id="PR00398">
    <property type="entry name" value="STRDHORMONER"/>
</dbReference>
<reference evidence="11 12" key="2">
    <citation type="submission" date="2018-11" db="EMBL/GenBank/DDBJ databases">
        <authorList>
            <consortium name="Pathogen Informatics"/>
        </authorList>
    </citation>
    <scope>NUCLEOTIDE SEQUENCE [LARGE SCALE GENOMIC DNA]</scope>
</reference>
<dbReference type="SMART" id="SM00430">
    <property type="entry name" value="HOLI"/>
    <property type="match status" value="1"/>
</dbReference>
<dbReference type="PANTHER" id="PTHR24082:SF507">
    <property type="entry name" value="BILE ACID RECEPTOR-RELATED"/>
    <property type="match status" value="1"/>
</dbReference>
<evidence type="ECO:0000313" key="12">
    <source>
        <dbReference type="Proteomes" id="UP000267606"/>
    </source>
</evidence>
<dbReference type="GO" id="GO:0090575">
    <property type="term" value="C:RNA polymerase II transcription regulator complex"/>
    <property type="evidence" value="ECO:0007669"/>
    <property type="project" value="TreeGrafter"/>
</dbReference>
<evidence type="ECO:0000313" key="13">
    <source>
        <dbReference type="WBParaSite" id="OFLC_0000472801-mRNA-1"/>
    </source>
</evidence>
<dbReference type="GO" id="GO:0004879">
    <property type="term" value="F:nuclear receptor activity"/>
    <property type="evidence" value="ECO:0007669"/>
    <property type="project" value="TreeGrafter"/>
</dbReference>
<accession>A0A183HB67</accession>
<dbReference type="InterPro" id="IPR000536">
    <property type="entry name" value="Nucl_hrmn_rcpt_lig-bd"/>
</dbReference>
<evidence type="ECO:0000256" key="6">
    <source>
        <dbReference type="ARBA" id="ARBA00023125"/>
    </source>
</evidence>
<evidence type="ECO:0000256" key="7">
    <source>
        <dbReference type="ARBA" id="ARBA00023163"/>
    </source>
</evidence>
<evidence type="ECO:0000256" key="8">
    <source>
        <dbReference type="ARBA" id="ARBA00023170"/>
    </source>
</evidence>
<feature type="region of interest" description="Disordered" evidence="9">
    <location>
        <begin position="298"/>
        <end position="333"/>
    </location>
</feature>
<dbReference type="GO" id="GO:0000978">
    <property type="term" value="F:RNA polymerase II cis-regulatory region sequence-specific DNA binding"/>
    <property type="evidence" value="ECO:0007669"/>
    <property type="project" value="TreeGrafter"/>
</dbReference>
<keyword evidence="4" id="KW-0862">Zinc</keyword>
<keyword evidence="6" id="KW-0238">DNA-binding</keyword>
<dbReference type="Proteomes" id="UP000267606">
    <property type="component" value="Unassembled WGS sequence"/>
</dbReference>
<keyword evidence="3" id="KW-0863">Zinc-finger</keyword>
<proteinExistence type="inferred from homology"/>
<comment type="similarity">
    <text evidence="1">Belongs to the nuclear hormone receptor family.</text>
</comment>
<keyword evidence="7" id="KW-0804">Transcription</keyword>
<evidence type="ECO:0000256" key="9">
    <source>
        <dbReference type="SAM" id="MobiDB-lite"/>
    </source>
</evidence>
<organism evidence="13">
    <name type="scientific">Onchocerca flexuosa</name>
    <dbReference type="NCBI Taxonomy" id="387005"/>
    <lineage>
        <taxon>Eukaryota</taxon>
        <taxon>Metazoa</taxon>
        <taxon>Ecdysozoa</taxon>
        <taxon>Nematoda</taxon>
        <taxon>Chromadorea</taxon>
        <taxon>Rhabditida</taxon>
        <taxon>Spirurina</taxon>
        <taxon>Spiruromorpha</taxon>
        <taxon>Filarioidea</taxon>
        <taxon>Onchocercidae</taxon>
        <taxon>Onchocerca</taxon>
    </lineage>
</organism>
<dbReference type="PROSITE" id="PS51843">
    <property type="entry name" value="NR_LBD"/>
    <property type="match status" value="1"/>
</dbReference>
<dbReference type="GO" id="GO:0045944">
    <property type="term" value="P:positive regulation of transcription by RNA polymerase II"/>
    <property type="evidence" value="ECO:0007669"/>
    <property type="project" value="TreeGrafter"/>
</dbReference>
<protein>
    <submittedName>
        <fullName evidence="13">NR LBD domain-containing protein</fullName>
    </submittedName>
</protein>
<dbReference type="EMBL" id="UZAJ01003736">
    <property type="protein sequence ID" value="VDO40872.1"/>
    <property type="molecule type" value="Genomic_DNA"/>
</dbReference>
<evidence type="ECO:0000256" key="2">
    <source>
        <dbReference type="ARBA" id="ARBA00022723"/>
    </source>
</evidence>
<dbReference type="GO" id="GO:0008270">
    <property type="term" value="F:zinc ion binding"/>
    <property type="evidence" value="ECO:0007669"/>
    <property type="project" value="UniProtKB-KW"/>
</dbReference>
<dbReference type="InterPro" id="IPR001723">
    <property type="entry name" value="Nuclear_hrmn_rcpt"/>
</dbReference>
<dbReference type="InterPro" id="IPR050234">
    <property type="entry name" value="Nuclear_hormone_rcpt_NR1"/>
</dbReference>
<gene>
    <name evidence="11" type="ORF">OFLC_LOCUS4729</name>
</gene>
<dbReference type="GO" id="GO:0030154">
    <property type="term" value="P:cell differentiation"/>
    <property type="evidence" value="ECO:0007669"/>
    <property type="project" value="TreeGrafter"/>
</dbReference>
<dbReference type="Gene3D" id="1.10.565.10">
    <property type="entry name" value="Retinoid X Receptor"/>
    <property type="match status" value="1"/>
</dbReference>
<evidence type="ECO:0000256" key="3">
    <source>
        <dbReference type="ARBA" id="ARBA00022771"/>
    </source>
</evidence>
<feature type="domain" description="NR LBD" evidence="10">
    <location>
        <begin position="61"/>
        <end position="290"/>
    </location>
</feature>
<sequence length="333" mass="38257">LRADSRVPLVVIPEDQCRIKREAKQKLRTTLEQQRKVNCASPQQAVSSSESPDDCVALSMETRELINRIVTIDQQFATPSTDTLMKISEHSEANNSYQQLAELTILSLQLIHQFTMHLPGFCKLSDEDKRILHKTCKTEVLVLRTSRCYDVFDEKVVLGNEEKQWRYDREQYREFIGPLADLMFDFAHALSKMQLHQAEYVLLTAIAIFSDRPGLLQPKSVEDIQEVYTSALQSYVDALRPKQRNIFSRLLMKLTDLRSLASEQSEIITGISSAGIAIMPPSSSQQSYDMKFTITKPHLQHRQQHHQQQQQQQSPYPLYTQAHYQPSTSTGYP</sequence>
<keyword evidence="5" id="KW-0805">Transcription regulation</keyword>
<evidence type="ECO:0000259" key="10">
    <source>
        <dbReference type="PROSITE" id="PS51843"/>
    </source>
</evidence>
<dbReference type="PANTHER" id="PTHR24082">
    <property type="entry name" value="NUCLEAR HORMONE RECEPTOR"/>
    <property type="match status" value="1"/>
</dbReference>
<reference evidence="13" key="1">
    <citation type="submission" date="2016-06" db="UniProtKB">
        <authorList>
            <consortium name="WormBaseParasite"/>
        </authorList>
    </citation>
    <scope>IDENTIFICATION</scope>
</reference>
<dbReference type="GO" id="GO:0000122">
    <property type="term" value="P:negative regulation of transcription by RNA polymerase II"/>
    <property type="evidence" value="ECO:0007669"/>
    <property type="project" value="TreeGrafter"/>
</dbReference>
<evidence type="ECO:0000256" key="4">
    <source>
        <dbReference type="ARBA" id="ARBA00022833"/>
    </source>
</evidence>
<keyword evidence="2" id="KW-0479">Metal-binding</keyword>
<feature type="compositionally biased region" description="Polar residues" evidence="9">
    <location>
        <begin position="322"/>
        <end position="333"/>
    </location>
</feature>
<dbReference type="Pfam" id="PF00104">
    <property type="entry name" value="Hormone_recep"/>
    <property type="match status" value="1"/>
</dbReference>
<dbReference type="InterPro" id="IPR035500">
    <property type="entry name" value="NHR-like_dom_sf"/>
</dbReference>
<keyword evidence="8" id="KW-0675">Receptor</keyword>
<dbReference type="SUPFAM" id="SSF48508">
    <property type="entry name" value="Nuclear receptor ligand-binding domain"/>
    <property type="match status" value="1"/>
</dbReference>
<keyword evidence="12" id="KW-1185">Reference proteome</keyword>